<evidence type="ECO:0000256" key="6">
    <source>
        <dbReference type="ARBA" id="ARBA00023136"/>
    </source>
</evidence>
<dbReference type="GO" id="GO:0005227">
    <property type="term" value="F:calcium-activated cation channel activity"/>
    <property type="evidence" value="ECO:0007669"/>
    <property type="project" value="InterPro"/>
</dbReference>
<sequence>MASSSISIRDGGGHRDSGSTSGQAILSAFIPTAITAVVYIAIFVGIRNRYQKIYAPRTFLGIVPVKDRTPSVRVSGGHWFRDFRQLPDRFVLQHNSMDAYLYLRFLKVIIGICVVGCCLTWPVLFPINATGGGDSTQLDRLTTGNVLKKGHWWAHVAVAWVFFLGIVAFIAWERLRLIGVRQAYYRSDEYASRLSSRTVLWLNAPRDACQPENMVKFFGEEATKLWAVRDTGDLESLIEKRNGAAYALERAELDLIIEAVQLRKSKGQVAPANRTNGGTELESQDPVPRRKRPTQREMPLVGTKVDAIDKSRATVGKLAERIDARRLAPSRNIPEQSAVFVAFNSQPAAHRAYQQITFQPRLPTQDRFLAVQPKEVLWQNLAKSVTERVSKASLALTFVIVFTIFFSIPVGLIGTISNVKTLAETVSWLSWVNSLPPVILGLLTGLLPPFLVSYFVSYVPKLFRHVAKFSGEPTTPQAELKTQAWYFAFQVFQVFLVTTTASGALPVAMQIVKNPTSAPALLAQSLPKASNFYLTYFILQGTASAASNVLNYSDLLEYLFEDYMAKTPREKYTLHAQMKGTPWASWLPKFTNLLVIAIAYSCIAPLVMGFAAVGIFMYYLSYRYNLLYVILTKVDTKGEAYKRALQQIPTGVYLAELCLIGLMSASGATAQTVFMIILLFLTAIINFLLDRMLRPLELYLGVDIWQEMEVPLLAEEDGIDPDDEAALHAASHSRRLGLRILPKPAPRILSDFFDSIISAGRRQAQDWLSEPSAARGDDDAEPMTDEEMAKVYLAPAFTSKTPKLWIPSDGLGVAKKEIEENKAVGITTTDEDGVLHWDHNSSMFRSLRRLRPSDGCRRPPTYLCDAFVFAEKCVKVFSWSRMRAAKVKLSYTSALVLYNHIMVS</sequence>
<organism evidence="13 14">
    <name type="scientific">Friedmanniomyces endolithicus</name>
    <dbReference type="NCBI Taxonomy" id="329885"/>
    <lineage>
        <taxon>Eukaryota</taxon>
        <taxon>Fungi</taxon>
        <taxon>Dikarya</taxon>
        <taxon>Ascomycota</taxon>
        <taxon>Pezizomycotina</taxon>
        <taxon>Dothideomycetes</taxon>
        <taxon>Dothideomycetidae</taxon>
        <taxon>Mycosphaerellales</taxon>
        <taxon>Teratosphaeriaceae</taxon>
        <taxon>Friedmanniomyces</taxon>
    </lineage>
</organism>
<evidence type="ECO:0000256" key="2">
    <source>
        <dbReference type="ARBA" id="ARBA00007779"/>
    </source>
</evidence>
<evidence type="ECO:0000313" key="13">
    <source>
        <dbReference type="EMBL" id="KAK1008127.1"/>
    </source>
</evidence>
<feature type="transmembrane region" description="Helical" evidence="8">
    <location>
        <begin position="105"/>
        <end position="124"/>
    </location>
</feature>
<evidence type="ECO:0000256" key="7">
    <source>
        <dbReference type="SAM" id="MobiDB-lite"/>
    </source>
</evidence>
<feature type="transmembrane region" description="Helical" evidence="8">
    <location>
        <begin position="437"/>
        <end position="459"/>
    </location>
</feature>
<dbReference type="InterPro" id="IPR045122">
    <property type="entry name" value="Csc1-like"/>
</dbReference>
<evidence type="ECO:0000259" key="12">
    <source>
        <dbReference type="Pfam" id="PF14703"/>
    </source>
</evidence>
<feature type="domain" description="10TM putative phosphate transporter extracellular tail" evidence="10">
    <location>
        <begin position="777"/>
        <end position="834"/>
    </location>
</feature>
<dbReference type="GO" id="GO:0005886">
    <property type="term" value="C:plasma membrane"/>
    <property type="evidence" value="ECO:0007669"/>
    <property type="project" value="TreeGrafter"/>
</dbReference>
<feature type="transmembrane region" description="Helical" evidence="8">
    <location>
        <begin position="152"/>
        <end position="172"/>
    </location>
</feature>
<evidence type="ECO:0000256" key="3">
    <source>
        <dbReference type="ARBA" id="ARBA00022448"/>
    </source>
</evidence>
<feature type="transmembrane region" description="Helical" evidence="8">
    <location>
        <begin position="24"/>
        <end position="46"/>
    </location>
</feature>
<dbReference type="InterPro" id="IPR022257">
    <property type="entry name" value="PHM7_ext"/>
</dbReference>
<keyword evidence="4 8" id="KW-0812">Transmembrane</keyword>
<comment type="subcellular location">
    <subcellularLocation>
        <location evidence="1">Membrane</location>
        <topology evidence="1">Multi-pass membrane protein</topology>
    </subcellularLocation>
</comment>
<evidence type="ECO:0008006" key="15">
    <source>
        <dbReference type="Google" id="ProtNLM"/>
    </source>
</evidence>
<evidence type="ECO:0000259" key="11">
    <source>
        <dbReference type="Pfam" id="PF13967"/>
    </source>
</evidence>
<keyword evidence="5 8" id="KW-1133">Transmembrane helix</keyword>
<evidence type="ECO:0000256" key="4">
    <source>
        <dbReference type="ARBA" id="ARBA00022692"/>
    </source>
</evidence>
<evidence type="ECO:0000256" key="5">
    <source>
        <dbReference type="ARBA" id="ARBA00022989"/>
    </source>
</evidence>
<feature type="region of interest" description="Disordered" evidence="7">
    <location>
        <begin position="267"/>
        <end position="295"/>
    </location>
</feature>
<dbReference type="PANTHER" id="PTHR13018:SF26">
    <property type="entry name" value="DOMAIN PROTEIN, PUTATIVE (AFU_ORTHOLOGUE AFUA_5G10920)-RELATED"/>
    <property type="match status" value="1"/>
</dbReference>
<evidence type="ECO:0000259" key="9">
    <source>
        <dbReference type="Pfam" id="PF02714"/>
    </source>
</evidence>
<feature type="transmembrane region" description="Helical" evidence="8">
    <location>
        <begin position="593"/>
        <end position="619"/>
    </location>
</feature>
<dbReference type="Pfam" id="PF14703">
    <property type="entry name" value="PHM7_cyt"/>
    <property type="match status" value="1"/>
</dbReference>
<comment type="caution">
    <text evidence="13">The sequence shown here is derived from an EMBL/GenBank/DDBJ whole genome shotgun (WGS) entry which is preliminary data.</text>
</comment>
<feature type="transmembrane region" description="Helical" evidence="8">
    <location>
        <begin position="393"/>
        <end position="417"/>
    </location>
</feature>
<feature type="transmembrane region" description="Helical" evidence="8">
    <location>
        <begin position="669"/>
        <end position="689"/>
    </location>
</feature>
<feature type="domain" description="CSC1/OSCA1-like cytosolic" evidence="12">
    <location>
        <begin position="196"/>
        <end position="380"/>
    </location>
</feature>
<dbReference type="Proteomes" id="UP001175353">
    <property type="component" value="Unassembled WGS sequence"/>
</dbReference>
<comment type="similarity">
    <text evidence="2">Belongs to the CSC1 (TC 1.A.17) family.</text>
</comment>
<protein>
    <recommendedName>
        <fullName evidence="15">DUF221-domain-containing protein</fullName>
    </recommendedName>
</protein>
<gene>
    <name evidence="13" type="ORF">LTR91_003195</name>
</gene>
<dbReference type="Pfam" id="PF13967">
    <property type="entry name" value="RSN1_TM"/>
    <property type="match status" value="1"/>
</dbReference>
<keyword evidence="3" id="KW-0813">Transport</keyword>
<keyword evidence="14" id="KW-1185">Reference proteome</keyword>
<keyword evidence="6 8" id="KW-0472">Membrane</keyword>
<proteinExistence type="inferred from homology"/>
<evidence type="ECO:0000313" key="14">
    <source>
        <dbReference type="Proteomes" id="UP001175353"/>
    </source>
</evidence>
<accession>A0AAN6QZW8</accession>
<evidence type="ECO:0000256" key="1">
    <source>
        <dbReference type="ARBA" id="ARBA00004141"/>
    </source>
</evidence>
<name>A0AAN6QZW8_9PEZI</name>
<dbReference type="PANTHER" id="PTHR13018">
    <property type="entry name" value="PROBABLE MEMBRANE PROTEIN DUF221-RELATED"/>
    <property type="match status" value="1"/>
</dbReference>
<feature type="domain" description="CSC1/OSCA1-like N-terminal transmembrane" evidence="11">
    <location>
        <begin position="24"/>
        <end position="173"/>
    </location>
</feature>
<dbReference type="InterPro" id="IPR003864">
    <property type="entry name" value="CSC1/OSCA1-like_7TM"/>
</dbReference>
<dbReference type="InterPro" id="IPR032880">
    <property type="entry name" value="CSC1/OSCA1-like_N"/>
</dbReference>
<evidence type="ECO:0000259" key="10">
    <source>
        <dbReference type="Pfam" id="PF12621"/>
    </source>
</evidence>
<dbReference type="Pfam" id="PF02714">
    <property type="entry name" value="RSN1_7TM"/>
    <property type="match status" value="1"/>
</dbReference>
<feature type="domain" description="CSC1/OSCA1-like 7TM region" evidence="9">
    <location>
        <begin position="395"/>
        <end position="663"/>
    </location>
</feature>
<dbReference type="AlphaFoldDB" id="A0AAN6QZW8"/>
<dbReference type="EMBL" id="JAUJLE010000016">
    <property type="protein sequence ID" value="KAK1008127.1"/>
    <property type="molecule type" value="Genomic_DNA"/>
</dbReference>
<dbReference type="InterPro" id="IPR027815">
    <property type="entry name" value="CSC1/OSCA1-like_cyt"/>
</dbReference>
<evidence type="ECO:0000256" key="8">
    <source>
        <dbReference type="SAM" id="Phobius"/>
    </source>
</evidence>
<reference evidence="13" key="1">
    <citation type="submission" date="2023-06" db="EMBL/GenBank/DDBJ databases">
        <title>Black Yeasts Isolated from many extreme environments.</title>
        <authorList>
            <person name="Coleine C."/>
            <person name="Stajich J.E."/>
            <person name="Selbmann L."/>
        </authorList>
    </citation>
    <scope>NUCLEOTIDE SEQUENCE</scope>
    <source>
        <strain evidence="13">CCFEE 5200</strain>
    </source>
</reference>
<dbReference type="Pfam" id="PF12621">
    <property type="entry name" value="PHM7_ext"/>
    <property type="match status" value="1"/>
</dbReference>